<feature type="region of interest" description="Disordered" evidence="1">
    <location>
        <begin position="102"/>
        <end position="129"/>
    </location>
</feature>
<protein>
    <submittedName>
        <fullName evidence="2">Uncharacterized protein</fullName>
    </submittedName>
</protein>
<name>A0ABD1Z4M9_9MARC</name>
<feature type="compositionally biased region" description="Basic and acidic residues" evidence="1">
    <location>
        <begin position="118"/>
        <end position="127"/>
    </location>
</feature>
<feature type="compositionally biased region" description="Polar residues" evidence="1">
    <location>
        <begin position="102"/>
        <end position="113"/>
    </location>
</feature>
<comment type="caution">
    <text evidence="2">The sequence shown here is derived from an EMBL/GenBank/DDBJ whole genome shotgun (WGS) entry which is preliminary data.</text>
</comment>
<dbReference type="EMBL" id="JBHFFA010000002">
    <property type="protein sequence ID" value="KAL2642731.1"/>
    <property type="molecule type" value="Genomic_DNA"/>
</dbReference>
<dbReference type="Proteomes" id="UP001605036">
    <property type="component" value="Unassembled WGS sequence"/>
</dbReference>
<keyword evidence="3" id="KW-1185">Reference proteome</keyword>
<sequence length="165" mass="17973">MYQGNLLPLGSNTNIFNKSLPAFIDDTLGPTPANIAKWKILIELWRHFWLNRNRLVFEGQKSNTTSPMEAELAAGELRRTDLPNPTPPADLRPCINSNFKGCSTSGPSASDSPLGTELHAEDSRPIHSDNLAATPITNDHETGGDAMVTRSITFDNALPVTIPSH</sequence>
<accession>A0ABD1Z4M9</accession>
<gene>
    <name evidence="2" type="ORF">R1flu_010318</name>
</gene>
<evidence type="ECO:0000313" key="2">
    <source>
        <dbReference type="EMBL" id="KAL2642731.1"/>
    </source>
</evidence>
<evidence type="ECO:0000313" key="3">
    <source>
        <dbReference type="Proteomes" id="UP001605036"/>
    </source>
</evidence>
<proteinExistence type="predicted"/>
<reference evidence="2 3" key="1">
    <citation type="submission" date="2024-09" db="EMBL/GenBank/DDBJ databases">
        <title>Chromosome-scale assembly of Riccia fluitans.</title>
        <authorList>
            <person name="Paukszto L."/>
            <person name="Sawicki J."/>
            <person name="Karawczyk K."/>
            <person name="Piernik-Szablinska J."/>
            <person name="Szczecinska M."/>
            <person name="Mazdziarz M."/>
        </authorList>
    </citation>
    <scope>NUCLEOTIDE SEQUENCE [LARGE SCALE GENOMIC DNA]</scope>
    <source>
        <strain evidence="2">Rf_01</strain>
        <tissue evidence="2">Aerial parts of the thallus</tissue>
    </source>
</reference>
<organism evidence="2 3">
    <name type="scientific">Riccia fluitans</name>
    <dbReference type="NCBI Taxonomy" id="41844"/>
    <lineage>
        <taxon>Eukaryota</taxon>
        <taxon>Viridiplantae</taxon>
        <taxon>Streptophyta</taxon>
        <taxon>Embryophyta</taxon>
        <taxon>Marchantiophyta</taxon>
        <taxon>Marchantiopsida</taxon>
        <taxon>Marchantiidae</taxon>
        <taxon>Marchantiales</taxon>
        <taxon>Ricciaceae</taxon>
        <taxon>Riccia</taxon>
    </lineage>
</organism>
<dbReference type="AlphaFoldDB" id="A0ABD1Z4M9"/>
<evidence type="ECO:0000256" key="1">
    <source>
        <dbReference type="SAM" id="MobiDB-lite"/>
    </source>
</evidence>